<evidence type="ECO:0000256" key="2">
    <source>
        <dbReference type="ARBA" id="ARBA00023242"/>
    </source>
</evidence>
<dbReference type="Proteomes" id="UP000663829">
    <property type="component" value="Unassembled WGS sequence"/>
</dbReference>
<evidence type="ECO:0000256" key="3">
    <source>
        <dbReference type="SAM" id="MobiDB-lite"/>
    </source>
</evidence>
<dbReference type="EMBL" id="CAJNOQ010001127">
    <property type="protein sequence ID" value="CAF0870224.1"/>
    <property type="molecule type" value="Genomic_DNA"/>
</dbReference>
<protein>
    <submittedName>
        <fullName evidence="5">Uncharacterized protein</fullName>
    </submittedName>
</protein>
<dbReference type="EMBL" id="CAJOBA010001209">
    <property type="protein sequence ID" value="CAF3582572.1"/>
    <property type="molecule type" value="Genomic_DNA"/>
</dbReference>
<dbReference type="Proteomes" id="UP000677228">
    <property type="component" value="Unassembled WGS sequence"/>
</dbReference>
<organism evidence="5 8">
    <name type="scientific">Didymodactylos carnosus</name>
    <dbReference type="NCBI Taxonomy" id="1234261"/>
    <lineage>
        <taxon>Eukaryota</taxon>
        <taxon>Metazoa</taxon>
        <taxon>Spiralia</taxon>
        <taxon>Gnathifera</taxon>
        <taxon>Rotifera</taxon>
        <taxon>Eurotatoria</taxon>
        <taxon>Bdelloidea</taxon>
        <taxon>Philodinida</taxon>
        <taxon>Philodinidae</taxon>
        <taxon>Didymodactylos</taxon>
    </lineage>
</organism>
<dbReference type="OrthoDB" id="5600002at2759"/>
<gene>
    <name evidence="5" type="ORF">GPM918_LOCUS7059</name>
    <name evidence="4" type="ORF">OVA965_LOCUS4560</name>
    <name evidence="7" type="ORF">SRO942_LOCUS7059</name>
    <name evidence="6" type="ORF">TMI583_LOCUS4558</name>
</gene>
<evidence type="ECO:0000313" key="6">
    <source>
        <dbReference type="EMBL" id="CAF3582572.1"/>
    </source>
</evidence>
<comment type="subcellular location">
    <subcellularLocation>
        <location evidence="1">Nucleus</location>
    </subcellularLocation>
</comment>
<proteinExistence type="predicted"/>
<dbReference type="Proteomes" id="UP000682733">
    <property type="component" value="Unassembled WGS sequence"/>
</dbReference>
<evidence type="ECO:0000313" key="5">
    <source>
        <dbReference type="EMBL" id="CAF0870224.1"/>
    </source>
</evidence>
<comment type="caution">
    <text evidence="5">The sequence shown here is derived from an EMBL/GenBank/DDBJ whole genome shotgun (WGS) entry which is preliminary data.</text>
</comment>
<dbReference type="GO" id="GO:0005634">
    <property type="term" value="C:nucleus"/>
    <property type="evidence" value="ECO:0007669"/>
    <property type="project" value="UniProtKB-SubCell"/>
</dbReference>
<reference evidence="5" key="1">
    <citation type="submission" date="2021-02" db="EMBL/GenBank/DDBJ databases">
        <authorList>
            <person name="Nowell W R."/>
        </authorList>
    </citation>
    <scope>NUCLEOTIDE SEQUENCE</scope>
</reference>
<evidence type="ECO:0000313" key="7">
    <source>
        <dbReference type="EMBL" id="CAF3657564.1"/>
    </source>
</evidence>
<feature type="compositionally biased region" description="Polar residues" evidence="3">
    <location>
        <begin position="246"/>
        <end position="261"/>
    </location>
</feature>
<dbReference type="GO" id="GO:0045944">
    <property type="term" value="P:positive regulation of transcription by RNA polymerase II"/>
    <property type="evidence" value="ECO:0007669"/>
    <property type="project" value="TreeGrafter"/>
</dbReference>
<dbReference type="EMBL" id="CAJOBC010001127">
    <property type="protein sequence ID" value="CAF3657564.1"/>
    <property type="molecule type" value="Genomic_DNA"/>
</dbReference>
<dbReference type="Proteomes" id="UP000681722">
    <property type="component" value="Unassembled WGS sequence"/>
</dbReference>
<evidence type="ECO:0000256" key="1">
    <source>
        <dbReference type="ARBA" id="ARBA00004123"/>
    </source>
</evidence>
<dbReference type="PANTHER" id="PTHR12610">
    <property type="entry name" value="SINGLE STRANDED DNA BINDING PROTEIN"/>
    <property type="match status" value="1"/>
</dbReference>
<sequence>MVVVSTFSRIFDFCQASLSYYSVFWDLYCAAPERREQFGHSEEAKAFHDYGFISSNFPPNGMPNNNPNSNPNSLQMNTNETMPNSTVPYFSPPNGQPNMIPAPFIRYPNPPPRSLVRLPNQPDYNGQNALLPSNLEPGRNVRLGSPGTRSFRSGQNMPSAMSPSMQMGQNQGVSARWNITNSPNPCPPMTSPQDSNGGEIPPYPMRPGGMGPVLYHEHMPHMQSIPPELVHGPINGEYDHMKHSHSPMSVSQQPTMSNTGPPSHLPPDIANFPPYNQESDHSSGDNEAIQKIKESMQEEVKKFDKVLQPPPTNSDDYHYPGMG</sequence>
<name>A0A813XUT2_9BILA</name>
<evidence type="ECO:0000313" key="4">
    <source>
        <dbReference type="EMBL" id="CAF0799346.1"/>
    </source>
</evidence>
<accession>A0A813XUT2</accession>
<keyword evidence="8" id="KW-1185">Reference proteome</keyword>
<dbReference type="PANTHER" id="PTHR12610:SF12">
    <property type="entry name" value="SEQUENCE-SPECIFIC SINGLE-STRANDED DNA-BINDING PROTEIN, ISOFORM D"/>
    <property type="match status" value="1"/>
</dbReference>
<dbReference type="InterPro" id="IPR008116">
    <property type="entry name" value="SSDP_DNA-bd"/>
</dbReference>
<dbReference type="PRINTS" id="PR01743">
    <property type="entry name" value="SSDNABINDING"/>
</dbReference>
<feature type="region of interest" description="Disordered" evidence="3">
    <location>
        <begin position="238"/>
        <end position="323"/>
    </location>
</feature>
<dbReference type="GO" id="GO:0003697">
    <property type="term" value="F:single-stranded DNA binding"/>
    <property type="evidence" value="ECO:0007669"/>
    <property type="project" value="InterPro"/>
</dbReference>
<feature type="compositionally biased region" description="Polar residues" evidence="3">
    <location>
        <begin position="147"/>
        <end position="168"/>
    </location>
</feature>
<evidence type="ECO:0000313" key="8">
    <source>
        <dbReference type="Proteomes" id="UP000663829"/>
    </source>
</evidence>
<keyword evidence="2" id="KW-0539">Nucleus</keyword>
<feature type="compositionally biased region" description="Basic and acidic residues" evidence="3">
    <location>
        <begin position="278"/>
        <end position="305"/>
    </location>
</feature>
<feature type="region of interest" description="Disordered" evidence="3">
    <location>
        <begin position="146"/>
        <end position="168"/>
    </location>
</feature>
<dbReference type="AlphaFoldDB" id="A0A813XUT2"/>
<dbReference type="EMBL" id="CAJNOK010001209">
    <property type="protein sequence ID" value="CAF0799346.1"/>
    <property type="molecule type" value="Genomic_DNA"/>
</dbReference>